<organism evidence="2">
    <name type="scientific">Dissoconium aciculare CBS 342.82</name>
    <dbReference type="NCBI Taxonomy" id="1314786"/>
    <lineage>
        <taxon>Eukaryota</taxon>
        <taxon>Fungi</taxon>
        <taxon>Dikarya</taxon>
        <taxon>Ascomycota</taxon>
        <taxon>Pezizomycotina</taxon>
        <taxon>Dothideomycetes</taxon>
        <taxon>Dothideomycetidae</taxon>
        <taxon>Mycosphaerellales</taxon>
        <taxon>Dissoconiaceae</taxon>
        <taxon>Dissoconium</taxon>
    </lineage>
</organism>
<evidence type="ECO:0008006" key="3">
    <source>
        <dbReference type="Google" id="ProtNLM"/>
    </source>
</evidence>
<protein>
    <recommendedName>
        <fullName evidence="3">Protein kinase domain-containing protein</fullName>
    </recommendedName>
</protein>
<reference evidence="2" key="1">
    <citation type="submission" date="2020-01" db="EMBL/GenBank/DDBJ databases">
        <authorList>
            <consortium name="DOE Joint Genome Institute"/>
            <person name="Haridas S."/>
            <person name="Albert R."/>
            <person name="Binder M."/>
            <person name="Bloem J."/>
            <person name="Labutti K."/>
            <person name="Salamov A."/>
            <person name="Andreopoulos B."/>
            <person name="Baker S.E."/>
            <person name="Barry K."/>
            <person name="Bills G."/>
            <person name="Bluhm B.H."/>
            <person name="Cannon C."/>
            <person name="Castanera R."/>
            <person name="Culley D.E."/>
            <person name="Daum C."/>
            <person name="Ezra D."/>
            <person name="Gonzalez J.B."/>
            <person name="Henrissat B."/>
            <person name="Kuo A."/>
            <person name="Liang C."/>
            <person name="Lipzen A."/>
            <person name="Lutzoni F."/>
            <person name="Magnuson J."/>
            <person name="Mondo S."/>
            <person name="Nolan M."/>
            <person name="Ohm R."/>
            <person name="Pangilinan J."/>
            <person name="Park H.-J."/>
            <person name="Ramirez L."/>
            <person name="Alfaro M."/>
            <person name="Sun H."/>
            <person name="Tritt A."/>
            <person name="Yoshinaga Y."/>
            <person name="Zwiers L.-H."/>
            <person name="Turgeon B.G."/>
            <person name="Goodwin S.B."/>
            <person name="Spatafora J.W."/>
            <person name="Crous P.W."/>
            <person name="Grigoriev I.V."/>
        </authorList>
    </citation>
    <scope>NUCLEOTIDE SEQUENCE</scope>
    <source>
        <strain evidence="2">CBS 342.82</strain>
    </source>
</reference>
<gene>
    <name evidence="2" type="ORF">K489DRAFT_383902</name>
</gene>
<sequence length="74" mass="8217">MDSRYVAMKIGKSRSIDKSPREVEALRTLGTSKMVPEVFDVFDVEGQNGIHACYTMSVAEGDLAWAKNDNCFSL</sequence>
<reference evidence="2" key="2">
    <citation type="submission" date="2020-04" db="EMBL/GenBank/DDBJ databases">
        <authorList>
            <consortium name="NCBI Genome Project"/>
        </authorList>
    </citation>
    <scope>NUCLEOTIDE SEQUENCE</scope>
    <source>
        <strain evidence="2">CBS 342.82</strain>
    </source>
</reference>
<dbReference type="Gene3D" id="3.30.200.20">
    <property type="entry name" value="Phosphorylase Kinase, domain 1"/>
    <property type="match status" value="1"/>
</dbReference>
<dbReference type="Proteomes" id="UP000504637">
    <property type="component" value="Unplaced"/>
</dbReference>
<reference evidence="2" key="3">
    <citation type="submission" date="2025-08" db="UniProtKB">
        <authorList>
            <consortium name="RefSeq"/>
        </authorList>
    </citation>
    <scope>IDENTIFICATION</scope>
    <source>
        <strain evidence="2">CBS 342.82</strain>
    </source>
</reference>
<evidence type="ECO:0000313" key="2">
    <source>
        <dbReference type="RefSeq" id="XP_033456689.1"/>
    </source>
</evidence>
<accession>A0A6J3LVF4</accession>
<dbReference type="AlphaFoldDB" id="A0A6J3LVF4"/>
<name>A0A6J3LVF4_9PEZI</name>
<proteinExistence type="predicted"/>
<dbReference type="RefSeq" id="XP_033456689.1">
    <property type="nucleotide sequence ID" value="XM_033605722.1"/>
</dbReference>
<dbReference type="GeneID" id="54363522"/>
<keyword evidence="1" id="KW-1185">Reference proteome</keyword>
<evidence type="ECO:0000313" key="1">
    <source>
        <dbReference type="Proteomes" id="UP000504637"/>
    </source>
</evidence>